<dbReference type="Proteomes" id="UP000516656">
    <property type="component" value="Plasmid pPHDP70"/>
</dbReference>
<geneLocation type="plasmid" evidence="1 2">
    <name>pPHDP70</name>
</geneLocation>
<dbReference type="AlphaFoldDB" id="A0A1Q9GSZ2"/>
<accession>A0A1Q9GSZ2</accession>
<name>A0A1Q9GSZ2_PHODP</name>
<evidence type="ECO:0000313" key="2">
    <source>
        <dbReference type="Proteomes" id="UP000516656"/>
    </source>
</evidence>
<sequence>MTMNKVILATAILVTTSTAHAQTQDTADISVSGSINAANTCTISVDGGGTLDAGSHNTVDLVSTGDRISEFKEFNATVGCTFPTAIAVKYTSSLPPQPDKSYRLGAYQTNSGKVAAHLYAAIGGSNAPTAGGVDQAFAAIGDQDLSTISTSSTLTPAADGTPISGVVGDSRNIYTVIDANNNPVAATAFVLPFKLGVWSDDTSSGWLDDIAGSSFSLSSTVTLELHSI</sequence>
<keyword evidence="1" id="KW-0614">Plasmid</keyword>
<proteinExistence type="predicted"/>
<dbReference type="EMBL" id="CP061857">
    <property type="protein sequence ID" value="QOD59028.1"/>
    <property type="molecule type" value="Genomic_DNA"/>
</dbReference>
<gene>
    <name evidence="1" type="ORF">IC627_22655</name>
</gene>
<organism evidence="1 2">
    <name type="scientific">Photobacterium damsela subsp. piscicida</name>
    <name type="common">Pasteurella piscicida</name>
    <dbReference type="NCBI Taxonomy" id="38294"/>
    <lineage>
        <taxon>Bacteria</taxon>
        <taxon>Pseudomonadati</taxon>
        <taxon>Pseudomonadota</taxon>
        <taxon>Gammaproteobacteria</taxon>
        <taxon>Vibrionales</taxon>
        <taxon>Vibrionaceae</taxon>
        <taxon>Photobacterium</taxon>
    </lineage>
</organism>
<protein>
    <submittedName>
        <fullName evidence="1">DUF1120 domain-containing protein</fullName>
    </submittedName>
</protein>
<dbReference type="RefSeq" id="WP_044179465.1">
    <property type="nucleotide sequence ID" value="NZ_CP061864.1"/>
</dbReference>
<reference evidence="1 2" key="1">
    <citation type="submission" date="2020-09" db="EMBL/GenBank/DDBJ databases">
        <title>Complete, closed and curated genome sequences of Photobacterium damselae subsp. piscicida isolates from Australia indicate localised evolution and additional plasmid-borne pathogenicity mechanisms.</title>
        <authorList>
            <person name="Baseggio L."/>
            <person name="Silayeva O."/>
            <person name="Buller N."/>
            <person name="Landos M."/>
            <person name="Engelstaedter J."/>
            <person name="Barnes A.C."/>
        </authorList>
    </citation>
    <scope>NUCLEOTIDE SEQUENCE [LARGE SCALE GENOMIC DNA]</scope>
    <source>
        <strain evidence="1 2">AS-16-0540-1</strain>
        <plasmid evidence="1 2">pPHDP70</plasmid>
    </source>
</reference>
<evidence type="ECO:0000313" key="1">
    <source>
        <dbReference type="EMBL" id="QOD59028.1"/>
    </source>
</evidence>